<organism evidence="2 3">
    <name type="scientific">Rhipicephalus microplus</name>
    <name type="common">Cattle tick</name>
    <name type="synonym">Boophilus microplus</name>
    <dbReference type="NCBI Taxonomy" id="6941"/>
    <lineage>
        <taxon>Eukaryota</taxon>
        <taxon>Metazoa</taxon>
        <taxon>Ecdysozoa</taxon>
        <taxon>Arthropoda</taxon>
        <taxon>Chelicerata</taxon>
        <taxon>Arachnida</taxon>
        <taxon>Acari</taxon>
        <taxon>Parasitiformes</taxon>
        <taxon>Ixodida</taxon>
        <taxon>Ixodoidea</taxon>
        <taxon>Ixodidae</taxon>
        <taxon>Rhipicephalinae</taxon>
        <taxon>Rhipicephalus</taxon>
        <taxon>Boophilus</taxon>
    </lineage>
</organism>
<proteinExistence type="predicted"/>
<sequence length="346" mass="37928">MADVYDVPTALGEDTIIGENRRYTSAETVPSLSEHTTQLHSKQLTKVETNGSKQELVVFSRLKDTQTSVDAFEYNGRTTEGQGRCHEGSGVIAAMETLFLGDPIGKHRPVMESLLLPDRLLPDQESSDVSTTEQVLSDPDPTIGAFGCAYYSSHGLLERAAQGLRTTGYDVPDADGTQTTGSRLPPSQEDPRSCTQDNTALETLQVQVMCGTAPASNALTPVSATGAMPLQPLMYDTDEESTVVQQSSPSQPTSSTQRLSTELSQSNLEIDQPDQQDGAPNPARRQEEAGLLDFFLTLGREVQTVLKYGYVFFVIMYTLLKVCEYPDWYSAHLVMLIICHRNAFFL</sequence>
<protein>
    <submittedName>
        <fullName evidence="2">Uncharacterized protein</fullName>
    </submittedName>
</protein>
<comment type="caution">
    <text evidence="2">The sequence shown here is derived from an EMBL/GenBank/DDBJ whole genome shotgun (WGS) entry which is preliminary data.</text>
</comment>
<keyword evidence="3" id="KW-1185">Reference proteome</keyword>
<gene>
    <name evidence="2" type="ORF">HPB51_015228</name>
</gene>
<feature type="compositionally biased region" description="Polar residues" evidence="1">
    <location>
        <begin position="258"/>
        <end position="275"/>
    </location>
</feature>
<dbReference type="AlphaFoldDB" id="A0A9J6EB47"/>
<accession>A0A9J6EB47</accession>
<feature type="region of interest" description="Disordered" evidence="1">
    <location>
        <begin position="238"/>
        <end position="284"/>
    </location>
</feature>
<dbReference type="Proteomes" id="UP000821866">
    <property type="component" value="Chromosome 3"/>
</dbReference>
<feature type="region of interest" description="Disordered" evidence="1">
    <location>
        <begin position="167"/>
        <end position="195"/>
    </location>
</feature>
<dbReference type="EMBL" id="JABSTU010000005">
    <property type="protein sequence ID" value="KAH8031293.1"/>
    <property type="molecule type" value="Genomic_DNA"/>
</dbReference>
<name>A0A9J6EB47_RHIMP</name>
<evidence type="ECO:0000313" key="3">
    <source>
        <dbReference type="Proteomes" id="UP000821866"/>
    </source>
</evidence>
<evidence type="ECO:0000256" key="1">
    <source>
        <dbReference type="SAM" id="MobiDB-lite"/>
    </source>
</evidence>
<evidence type="ECO:0000313" key="2">
    <source>
        <dbReference type="EMBL" id="KAH8031293.1"/>
    </source>
</evidence>
<feature type="compositionally biased region" description="Low complexity" evidence="1">
    <location>
        <begin position="242"/>
        <end position="257"/>
    </location>
</feature>
<reference evidence="2" key="2">
    <citation type="submission" date="2021-09" db="EMBL/GenBank/DDBJ databases">
        <authorList>
            <person name="Jia N."/>
            <person name="Wang J."/>
            <person name="Shi W."/>
            <person name="Du L."/>
            <person name="Sun Y."/>
            <person name="Zhan W."/>
            <person name="Jiang J."/>
            <person name="Wang Q."/>
            <person name="Zhang B."/>
            <person name="Ji P."/>
            <person name="Sakyi L.B."/>
            <person name="Cui X."/>
            <person name="Yuan T."/>
            <person name="Jiang B."/>
            <person name="Yang W."/>
            <person name="Lam T.T.-Y."/>
            <person name="Chang Q."/>
            <person name="Ding S."/>
            <person name="Wang X."/>
            <person name="Zhu J."/>
            <person name="Ruan X."/>
            <person name="Zhao L."/>
            <person name="Wei J."/>
            <person name="Que T."/>
            <person name="Du C."/>
            <person name="Cheng J."/>
            <person name="Dai P."/>
            <person name="Han X."/>
            <person name="Huang E."/>
            <person name="Gao Y."/>
            <person name="Liu J."/>
            <person name="Shao H."/>
            <person name="Ye R."/>
            <person name="Li L."/>
            <person name="Wei W."/>
            <person name="Wang X."/>
            <person name="Wang C."/>
            <person name="Huo Q."/>
            <person name="Li W."/>
            <person name="Guo W."/>
            <person name="Chen H."/>
            <person name="Chen S."/>
            <person name="Zhou L."/>
            <person name="Zhou L."/>
            <person name="Ni X."/>
            <person name="Tian J."/>
            <person name="Zhou Y."/>
            <person name="Sheng Y."/>
            <person name="Liu T."/>
            <person name="Pan Y."/>
            <person name="Xia L."/>
            <person name="Li J."/>
            <person name="Zhao F."/>
            <person name="Cao W."/>
        </authorList>
    </citation>
    <scope>NUCLEOTIDE SEQUENCE</scope>
    <source>
        <strain evidence="2">Rmic-2018</strain>
        <tissue evidence="2">Larvae</tissue>
    </source>
</reference>
<reference evidence="2" key="1">
    <citation type="journal article" date="2020" name="Cell">
        <title>Large-Scale Comparative Analyses of Tick Genomes Elucidate Their Genetic Diversity and Vector Capacities.</title>
        <authorList>
            <consortium name="Tick Genome and Microbiome Consortium (TIGMIC)"/>
            <person name="Jia N."/>
            <person name="Wang J."/>
            <person name="Shi W."/>
            <person name="Du L."/>
            <person name="Sun Y."/>
            <person name="Zhan W."/>
            <person name="Jiang J.F."/>
            <person name="Wang Q."/>
            <person name="Zhang B."/>
            <person name="Ji P."/>
            <person name="Bell-Sakyi L."/>
            <person name="Cui X.M."/>
            <person name="Yuan T.T."/>
            <person name="Jiang B.G."/>
            <person name="Yang W.F."/>
            <person name="Lam T.T."/>
            <person name="Chang Q.C."/>
            <person name="Ding S.J."/>
            <person name="Wang X.J."/>
            <person name="Zhu J.G."/>
            <person name="Ruan X.D."/>
            <person name="Zhao L."/>
            <person name="Wei J.T."/>
            <person name="Ye R.Z."/>
            <person name="Que T.C."/>
            <person name="Du C.H."/>
            <person name="Zhou Y.H."/>
            <person name="Cheng J.X."/>
            <person name="Dai P.F."/>
            <person name="Guo W.B."/>
            <person name="Han X.H."/>
            <person name="Huang E.J."/>
            <person name="Li L.F."/>
            <person name="Wei W."/>
            <person name="Gao Y.C."/>
            <person name="Liu J.Z."/>
            <person name="Shao H.Z."/>
            <person name="Wang X."/>
            <person name="Wang C.C."/>
            <person name="Yang T.C."/>
            <person name="Huo Q.B."/>
            <person name="Li W."/>
            <person name="Chen H.Y."/>
            <person name="Chen S.E."/>
            <person name="Zhou L.G."/>
            <person name="Ni X.B."/>
            <person name="Tian J.H."/>
            <person name="Sheng Y."/>
            <person name="Liu T."/>
            <person name="Pan Y.S."/>
            <person name="Xia L.Y."/>
            <person name="Li J."/>
            <person name="Zhao F."/>
            <person name="Cao W.C."/>
        </authorList>
    </citation>
    <scope>NUCLEOTIDE SEQUENCE</scope>
    <source>
        <strain evidence="2">Rmic-2018</strain>
    </source>
</reference>